<keyword evidence="3" id="KW-1185">Reference proteome</keyword>
<evidence type="ECO:0000313" key="2">
    <source>
        <dbReference type="EMBL" id="CAK0828703.1"/>
    </source>
</evidence>
<feature type="compositionally biased region" description="Low complexity" evidence="1">
    <location>
        <begin position="286"/>
        <end position="297"/>
    </location>
</feature>
<name>A0ABN9SBU6_9DINO</name>
<protein>
    <submittedName>
        <fullName evidence="2">Uncharacterized protein</fullName>
    </submittedName>
</protein>
<dbReference type="EMBL" id="CAUYUJ010010164">
    <property type="protein sequence ID" value="CAK0828703.1"/>
    <property type="molecule type" value="Genomic_DNA"/>
</dbReference>
<evidence type="ECO:0000256" key="1">
    <source>
        <dbReference type="SAM" id="MobiDB-lite"/>
    </source>
</evidence>
<organism evidence="2 3">
    <name type="scientific">Prorocentrum cordatum</name>
    <dbReference type="NCBI Taxonomy" id="2364126"/>
    <lineage>
        <taxon>Eukaryota</taxon>
        <taxon>Sar</taxon>
        <taxon>Alveolata</taxon>
        <taxon>Dinophyceae</taxon>
        <taxon>Prorocentrales</taxon>
        <taxon>Prorocentraceae</taxon>
        <taxon>Prorocentrum</taxon>
    </lineage>
</organism>
<dbReference type="Proteomes" id="UP001189429">
    <property type="component" value="Unassembled WGS sequence"/>
</dbReference>
<feature type="region of interest" description="Disordered" evidence="1">
    <location>
        <begin position="272"/>
        <end position="297"/>
    </location>
</feature>
<gene>
    <name evidence="2" type="ORF">PCOR1329_LOCUS27860</name>
</gene>
<sequence length="297" mass="31615">MSAGSAALPPRATSTPSGSTGKGKNGKADKERGKDKDKKGKAKFKRAVDGGARCFRCGDSAVFIRTDIPPCDCPGAQIDWSSIPGYADLVFVEDSDGDQTKASNDDNLKSNDEDKDIANDKNKDKDKLNDKDNEGDTNNINDTDTEKNADIVTDLGDVAAPPAWPLGGHVRLHGLNTASLNGTSGVISQLHAGHGRLGVQVHSGEVVAMKFHEYPQSHFFEFSFEDFFTMFVGFVAFEDMLGAAAPTGWARAPEHARLLLVSSSELSCLSSMAPTPQRPKASSCNAARHAVARPAPP</sequence>
<evidence type="ECO:0000313" key="3">
    <source>
        <dbReference type="Proteomes" id="UP001189429"/>
    </source>
</evidence>
<accession>A0ABN9SBU6</accession>
<feature type="compositionally biased region" description="Basic and acidic residues" evidence="1">
    <location>
        <begin position="26"/>
        <end position="38"/>
    </location>
</feature>
<comment type="caution">
    <text evidence="2">The sequence shown here is derived from an EMBL/GenBank/DDBJ whole genome shotgun (WGS) entry which is preliminary data.</text>
</comment>
<feature type="compositionally biased region" description="Basic and acidic residues" evidence="1">
    <location>
        <begin position="103"/>
        <end position="134"/>
    </location>
</feature>
<proteinExistence type="predicted"/>
<feature type="region of interest" description="Disordered" evidence="1">
    <location>
        <begin position="96"/>
        <end position="145"/>
    </location>
</feature>
<reference evidence="2" key="1">
    <citation type="submission" date="2023-10" db="EMBL/GenBank/DDBJ databases">
        <authorList>
            <person name="Chen Y."/>
            <person name="Shah S."/>
            <person name="Dougan E. K."/>
            <person name="Thang M."/>
            <person name="Chan C."/>
        </authorList>
    </citation>
    <scope>NUCLEOTIDE SEQUENCE [LARGE SCALE GENOMIC DNA]</scope>
</reference>
<feature type="region of interest" description="Disordered" evidence="1">
    <location>
        <begin position="1"/>
        <end position="46"/>
    </location>
</feature>